<evidence type="ECO:0000256" key="2">
    <source>
        <dbReference type="ARBA" id="ARBA00022487"/>
    </source>
</evidence>
<dbReference type="AlphaFoldDB" id="A0A0N5A4D2"/>
<dbReference type="InterPro" id="IPR000997">
    <property type="entry name" value="Cholinesterase"/>
</dbReference>
<feature type="signal peptide" evidence="5">
    <location>
        <begin position="1"/>
        <end position="17"/>
    </location>
</feature>
<evidence type="ECO:0000256" key="1">
    <source>
        <dbReference type="ARBA" id="ARBA00005964"/>
    </source>
</evidence>
<evidence type="ECO:0000256" key="3">
    <source>
        <dbReference type="ARBA" id="ARBA00022801"/>
    </source>
</evidence>
<dbReference type="GO" id="GO:0005615">
    <property type="term" value="C:extracellular space"/>
    <property type="evidence" value="ECO:0007669"/>
    <property type="project" value="TreeGrafter"/>
</dbReference>
<reference evidence="8" key="1">
    <citation type="submission" date="2017-02" db="UniProtKB">
        <authorList>
            <consortium name="WormBaseParasite"/>
        </authorList>
    </citation>
    <scope>IDENTIFICATION</scope>
</reference>
<dbReference type="SUPFAM" id="SSF53474">
    <property type="entry name" value="alpha/beta-Hydrolases"/>
    <property type="match status" value="1"/>
</dbReference>
<feature type="domain" description="Carboxylesterase type B" evidence="6">
    <location>
        <begin position="36"/>
        <end position="561"/>
    </location>
</feature>
<keyword evidence="4" id="KW-1015">Disulfide bond</keyword>
<organism evidence="7 8">
    <name type="scientific">Parastrongyloides trichosuri</name>
    <name type="common">Possum-specific nematode worm</name>
    <dbReference type="NCBI Taxonomy" id="131310"/>
    <lineage>
        <taxon>Eukaryota</taxon>
        <taxon>Metazoa</taxon>
        <taxon>Ecdysozoa</taxon>
        <taxon>Nematoda</taxon>
        <taxon>Chromadorea</taxon>
        <taxon>Rhabditida</taxon>
        <taxon>Tylenchina</taxon>
        <taxon>Panagrolaimomorpha</taxon>
        <taxon>Strongyloidoidea</taxon>
        <taxon>Strongyloididae</taxon>
        <taxon>Parastrongyloides</taxon>
    </lineage>
</organism>
<keyword evidence="3" id="KW-0378">Hydrolase</keyword>
<dbReference type="PRINTS" id="PR00878">
    <property type="entry name" value="CHOLNESTRASE"/>
</dbReference>
<dbReference type="ESTHER" id="parti-a0a0n5a4d2">
    <property type="family name" value="Cholinesterase-like"/>
</dbReference>
<evidence type="ECO:0000256" key="4">
    <source>
        <dbReference type="ARBA" id="ARBA00023157"/>
    </source>
</evidence>
<accession>A0A0N5A4D2</accession>
<keyword evidence="7" id="KW-1185">Reference proteome</keyword>
<feature type="chain" id="PRO_5005892757" evidence="5">
    <location>
        <begin position="18"/>
        <end position="655"/>
    </location>
</feature>
<dbReference type="InterPro" id="IPR002018">
    <property type="entry name" value="CarbesteraseB"/>
</dbReference>
<dbReference type="STRING" id="131310.A0A0N5A4D2"/>
<dbReference type="GO" id="GO:0006581">
    <property type="term" value="P:acetylcholine catabolic process"/>
    <property type="evidence" value="ECO:0007669"/>
    <property type="project" value="TreeGrafter"/>
</dbReference>
<proteinExistence type="inferred from homology"/>
<dbReference type="InterPro" id="IPR029058">
    <property type="entry name" value="AB_hydrolase_fold"/>
</dbReference>
<dbReference type="Gene3D" id="3.40.50.1820">
    <property type="entry name" value="alpha/beta hydrolase"/>
    <property type="match status" value="1"/>
</dbReference>
<dbReference type="Proteomes" id="UP000038045">
    <property type="component" value="Unplaced"/>
</dbReference>
<keyword evidence="2" id="KW-0719">Serine esterase</keyword>
<name>A0A0N5A4D2_PARTI</name>
<dbReference type="GO" id="GO:0003990">
    <property type="term" value="F:acetylcholinesterase activity"/>
    <property type="evidence" value="ECO:0007669"/>
    <property type="project" value="TreeGrafter"/>
</dbReference>
<dbReference type="WBParaSite" id="PTRK_0001648800.1">
    <property type="protein sequence ID" value="PTRK_0001648800.1"/>
    <property type="gene ID" value="PTRK_0001648800"/>
</dbReference>
<dbReference type="Pfam" id="PF00135">
    <property type="entry name" value="COesterase"/>
    <property type="match status" value="1"/>
</dbReference>
<dbReference type="GO" id="GO:0019695">
    <property type="term" value="P:choline metabolic process"/>
    <property type="evidence" value="ECO:0007669"/>
    <property type="project" value="TreeGrafter"/>
</dbReference>
<comment type="similarity">
    <text evidence="1">Belongs to the type-B carboxylesterase/lipase family.</text>
</comment>
<evidence type="ECO:0000313" key="8">
    <source>
        <dbReference type="WBParaSite" id="PTRK_0001648800.1"/>
    </source>
</evidence>
<evidence type="ECO:0000313" key="7">
    <source>
        <dbReference type="Proteomes" id="UP000038045"/>
    </source>
</evidence>
<keyword evidence="5" id="KW-0732">Signal</keyword>
<dbReference type="InterPro" id="IPR050654">
    <property type="entry name" value="AChE-related_enzymes"/>
</dbReference>
<protein>
    <submittedName>
        <fullName evidence="8">Acetylcholinesterase</fullName>
    </submittedName>
</protein>
<dbReference type="PANTHER" id="PTHR43918">
    <property type="entry name" value="ACETYLCHOLINESTERASE"/>
    <property type="match status" value="1"/>
</dbReference>
<sequence>MLISILITILIPFSLHANDATDKGEYTFTQIYTLKNEAQVRGTILKINETEVYQFLGIPFALSPLNTSRFGTPKPATKWPDLYNATFPARACMQAYSERGFENKYYNLSKNDQSEDCLQLNMWVPQPISGESSKGEFQVQVSEPKDTKNEKKGVLVFIFGGGFRFGSPSLDIYNGSVLAAKTGLIVVNLNYRLGILGFAYMSKGDNVTGNMGLLDQQMGLKWVHENIEKFGGDPNNVTLWGEGSGAICASAHLFSKGSENYFQKLILMSGSINSLLAAKEPSFVDSITRQTALQMDCFKSTEQKNHKEIFECLIQKNASELMQASEKFSIQVDMPTILGENIILNDTYFFNGSLYFKLLTGKIKKNVDVLFGMPIRDGAFYLPILKDSKKYGCVYDKVFSYDENTCQFNASTYYNFYNLTRVTLRLNDSAFDNVINKWYYVTNDTQSMRENATRFLTDVTGGCHLIDFARKVSTESHGTFYNYYFNASSSTNKWPTWMKSTHGDELDYAFGLPFRYPDEYNTKGNLEEEKMLSEKIMNMIKKFTQKKGFYSTWDKFTDSYRRGTIINRNFDPENIFAIVYDIEPQECRELMPFLPKYLKDHGDLKAIIQQPDFNDTDFKDYFYEGISYRNESYYYSGNEDVYYEAQDDGGSEPTY</sequence>
<dbReference type="PANTHER" id="PTHR43918:SF4">
    <property type="entry name" value="CARBOXYLIC ESTER HYDROLASE"/>
    <property type="match status" value="1"/>
</dbReference>
<dbReference type="GO" id="GO:0005886">
    <property type="term" value="C:plasma membrane"/>
    <property type="evidence" value="ECO:0007669"/>
    <property type="project" value="TreeGrafter"/>
</dbReference>
<evidence type="ECO:0000259" key="6">
    <source>
        <dbReference type="Pfam" id="PF00135"/>
    </source>
</evidence>
<evidence type="ECO:0000256" key="5">
    <source>
        <dbReference type="SAM" id="SignalP"/>
    </source>
</evidence>